<dbReference type="AlphaFoldDB" id="A0A2Z7BFV3"/>
<evidence type="ECO:0000313" key="2">
    <source>
        <dbReference type="EMBL" id="KZV30846.1"/>
    </source>
</evidence>
<organism evidence="2 3">
    <name type="scientific">Dorcoceras hygrometricum</name>
    <dbReference type="NCBI Taxonomy" id="472368"/>
    <lineage>
        <taxon>Eukaryota</taxon>
        <taxon>Viridiplantae</taxon>
        <taxon>Streptophyta</taxon>
        <taxon>Embryophyta</taxon>
        <taxon>Tracheophyta</taxon>
        <taxon>Spermatophyta</taxon>
        <taxon>Magnoliopsida</taxon>
        <taxon>eudicotyledons</taxon>
        <taxon>Gunneridae</taxon>
        <taxon>Pentapetalae</taxon>
        <taxon>asterids</taxon>
        <taxon>lamiids</taxon>
        <taxon>Lamiales</taxon>
        <taxon>Gesneriaceae</taxon>
        <taxon>Didymocarpoideae</taxon>
        <taxon>Trichosporeae</taxon>
        <taxon>Loxocarpinae</taxon>
        <taxon>Dorcoceras</taxon>
    </lineage>
</organism>
<gene>
    <name evidence="2" type="ORF">F511_36860</name>
</gene>
<keyword evidence="3" id="KW-1185">Reference proteome</keyword>
<protein>
    <submittedName>
        <fullName evidence="2">Glycosyltransferase family 28 protein Monogalactosyldiacylglycerol (MGDG) synthase</fullName>
    </submittedName>
</protein>
<reference evidence="2 3" key="1">
    <citation type="journal article" date="2015" name="Proc. Natl. Acad. Sci. U.S.A.">
        <title>The resurrection genome of Boea hygrometrica: A blueprint for survival of dehydration.</title>
        <authorList>
            <person name="Xiao L."/>
            <person name="Yang G."/>
            <person name="Zhang L."/>
            <person name="Yang X."/>
            <person name="Zhao S."/>
            <person name="Ji Z."/>
            <person name="Zhou Q."/>
            <person name="Hu M."/>
            <person name="Wang Y."/>
            <person name="Chen M."/>
            <person name="Xu Y."/>
            <person name="Jin H."/>
            <person name="Xiao X."/>
            <person name="Hu G."/>
            <person name="Bao F."/>
            <person name="Hu Y."/>
            <person name="Wan P."/>
            <person name="Li L."/>
            <person name="Deng X."/>
            <person name="Kuang T."/>
            <person name="Xiang C."/>
            <person name="Zhu J.K."/>
            <person name="Oliver M.J."/>
            <person name="He Y."/>
        </authorList>
    </citation>
    <scope>NUCLEOTIDE SEQUENCE [LARGE SCALE GENOMIC DNA]</scope>
    <source>
        <strain evidence="3">cv. XS01</strain>
    </source>
</reference>
<dbReference type="Proteomes" id="UP000250235">
    <property type="component" value="Unassembled WGS sequence"/>
</dbReference>
<evidence type="ECO:0000256" key="1">
    <source>
        <dbReference type="SAM" id="MobiDB-lite"/>
    </source>
</evidence>
<dbReference type="GO" id="GO:0016740">
    <property type="term" value="F:transferase activity"/>
    <property type="evidence" value="ECO:0007669"/>
    <property type="project" value="UniProtKB-KW"/>
</dbReference>
<feature type="compositionally biased region" description="Polar residues" evidence="1">
    <location>
        <begin position="196"/>
        <end position="208"/>
    </location>
</feature>
<accession>A0A2Z7BFV3</accession>
<keyword evidence="2" id="KW-0808">Transferase</keyword>
<evidence type="ECO:0000313" key="3">
    <source>
        <dbReference type="Proteomes" id="UP000250235"/>
    </source>
</evidence>
<sequence length="222" mass="24777">MQHAMINAMKCMRAIKDRIARPVYQLAHHLSQPLYPHSVSIGEIIGTTQQLASHNVAFNQVINQSVNQARDKHISRFHNINLRKSATVNSSYRGIRRMEIRDIEHDPTVGQSQRGTQSGYQIKSINQAQDSTADLTAYEQIPPSLKITRPKTSSNKSVQGKVCTAQPTARNSAASRSCLSSKQPPRLVGKERCFQEVSNATKNSNNGDRNQREITIESDGEQ</sequence>
<name>A0A2Z7BFV3_9LAMI</name>
<dbReference type="EMBL" id="KV007797">
    <property type="protein sequence ID" value="KZV30846.1"/>
    <property type="molecule type" value="Genomic_DNA"/>
</dbReference>
<feature type="compositionally biased region" description="Polar residues" evidence="1">
    <location>
        <begin position="165"/>
        <end position="183"/>
    </location>
</feature>
<proteinExistence type="predicted"/>
<feature type="region of interest" description="Disordered" evidence="1">
    <location>
        <begin position="142"/>
        <end position="222"/>
    </location>
</feature>